<accession>A0A4D7AUC4</accession>
<dbReference type="Gene3D" id="3.30.200.120">
    <property type="match status" value="1"/>
</dbReference>
<dbReference type="EMBL" id="CP034413">
    <property type="protein sequence ID" value="QCI60993.1"/>
    <property type="molecule type" value="Genomic_DNA"/>
</dbReference>
<dbReference type="GO" id="GO:0004674">
    <property type="term" value="F:protein serine/threonine kinase activity"/>
    <property type="evidence" value="ECO:0007669"/>
    <property type="project" value="TreeGrafter"/>
</dbReference>
<feature type="domain" description="HipA-like C-terminal" evidence="4">
    <location>
        <begin position="36"/>
        <end position="216"/>
    </location>
</feature>
<evidence type="ECO:0000256" key="3">
    <source>
        <dbReference type="ARBA" id="ARBA00022777"/>
    </source>
</evidence>
<evidence type="ECO:0000256" key="1">
    <source>
        <dbReference type="ARBA" id="ARBA00010164"/>
    </source>
</evidence>
<keyword evidence="2" id="KW-0808">Transferase</keyword>
<gene>
    <name evidence="5" type="ORF">EIO64_07800</name>
</gene>
<dbReference type="Gene3D" id="1.10.1070.20">
    <property type="match status" value="1"/>
</dbReference>
<sequence length="319" mass="36370">MPIICVRSFCGVNEVPDFTNCKRVPGRAYNGANGKKIAIEHQGEQYMLKFPPSGQGKRTELSYTNSCISEHIASTIFNMVGIPAQETILGTYDVGGKTKIVCACKDFTADGSKLFDFCSIKNTVIDSEYGGTGTELEDILDTIEKQQYVNPVEVLQHFWNVFVVDALLGNFDRHNGNWGFLYHDDTQTATLAPIYDCGSCLLPQADAQVMRAVLSNQDELNARIYRFPTSAIKQNDRKINYYDFLMATGNKDCNAAVMRMMPRFHLDKMLAFIREVPFLDELQRQFYQTYLSARMERIMVPVHRRIMEQQQHLSPRLHM</sequence>
<evidence type="ECO:0000256" key="2">
    <source>
        <dbReference type="ARBA" id="ARBA00022679"/>
    </source>
</evidence>
<evidence type="ECO:0000259" key="4">
    <source>
        <dbReference type="Pfam" id="PF07804"/>
    </source>
</evidence>
<evidence type="ECO:0000313" key="5">
    <source>
        <dbReference type="EMBL" id="QCI60993.1"/>
    </source>
</evidence>
<dbReference type="AlphaFoldDB" id="A0A4D7AUC4"/>
<evidence type="ECO:0000313" key="6">
    <source>
        <dbReference type="Proteomes" id="UP000298642"/>
    </source>
</evidence>
<dbReference type="KEGG" id="obj:EIO64_07800"/>
<dbReference type="InterPro" id="IPR012893">
    <property type="entry name" value="HipA-like_C"/>
</dbReference>
<dbReference type="CDD" id="cd17792">
    <property type="entry name" value="CtkA"/>
    <property type="match status" value="1"/>
</dbReference>
<dbReference type="PANTHER" id="PTHR37419">
    <property type="entry name" value="SERINE/THREONINE-PROTEIN KINASE TOXIN HIPA"/>
    <property type="match status" value="1"/>
</dbReference>
<comment type="similarity">
    <text evidence="1">Belongs to the HipA Ser/Thr kinase family.</text>
</comment>
<proteinExistence type="inferred from homology"/>
<dbReference type="Pfam" id="PF07804">
    <property type="entry name" value="HipA_C"/>
    <property type="match status" value="1"/>
</dbReference>
<protein>
    <submittedName>
        <fullName evidence="5">HipA domain-containing protein</fullName>
    </submittedName>
</protein>
<reference evidence="6" key="1">
    <citation type="submission" date="2018-12" db="EMBL/GenBank/DDBJ databases">
        <title>Dusodibacter welbiota gen. nov., sp. nov., isolated from human faeces and emended description of the Oscillibacter genus.</title>
        <authorList>
            <person name="Le Roy T."/>
            <person name="Van der Smissen P."/>
            <person name="Delzenne N."/>
            <person name="Muccioli G."/>
            <person name="Collet J.F."/>
            <person name="Cani P.D."/>
        </authorList>
    </citation>
    <scope>NUCLEOTIDE SEQUENCE [LARGE SCALE GENOMIC DNA]</scope>
    <source>
        <strain evidence="6">J115</strain>
    </source>
</reference>
<dbReference type="Proteomes" id="UP000298642">
    <property type="component" value="Chromosome"/>
</dbReference>
<name>A0A4D7AUC4_9FIRM</name>
<keyword evidence="3" id="KW-0418">Kinase</keyword>
<keyword evidence="6" id="KW-1185">Reference proteome</keyword>
<dbReference type="InterPro" id="IPR052028">
    <property type="entry name" value="HipA_Ser/Thr_kinase"/>
</dbReference>
<organism evidence="5 6">
    <name type="scientific">Dysosmobacter welbionis</name>
    <dbReference type="NCBI Taxonomy" id="2093857"/>
    <lineage>
        <taxon>Bacteria</taxon>
        <taxon>Bacillati</taxon>
        <taxon>Bacillota</taxon>
        <taxon>Clostridia</taxon>
        <taxon>Eubacteriales</taxon>
        <taxon>Oscillospiraceae</taxon>
        <taxon>Dysosmobacter</taxon>
    </lineage>
</organism>
<dbReference type="GO" id="GO:0005829">
    <property type="term" value="C:cytosol"/>
    <property type="evidence" value="ECO:0007669"/>
    <property type="project" value="TreeGrafter"/>
</dbReference>